<evidence type="ECO:0000259" key="1">
    <source>
        <dbReference type="Pfam" id="PF00149"/>
    </source>
</evidence>
<protein>
    <recommendedName>
        <fullName evidence="1">Calcineurin-like phosphoesterase domain-containing protein</fullName>
    </recommendedName>
</protein>
<feature type="domain" description="Calcineurin-like phosphoesterase" evidence="1">
    <location>
        <begin position="20"/>
        <end position="160"/>
    </location>
</feature>
<dbReference type="GO" id="GO:0016787">
    <property type="term" value="F:hydrolase activity"/>
    <property type="evidence" value="ECO:0007669"/>
    <property type="project" value="InterPro"/>
</dbReference>
<reference evidence="2 3" key="1">
    <citation type="journal article" date="2016" name="Sci. Rep.">
        <title>Metabolic traits of an uncultured archaeal lineage -MSBL1- from brine pools of the Red Sea.</title>
        <authorList>
            <person name="Mwirichia R."/>
            <person name="Alam I."/>
            <person name="Rashid M."/>
            <person name="Vinu M."/>
            <person name="Ba-Alawi W."/>
            <person name="Anthony Kamau A."/>
            <person name="Kamanda Ngugi D."/>
            <person name="Goker M."/>
            <person name="Klenk H.P."/>
            <person name="Bajic V."/>
            <person name="Stingl U."/>
        </authorList>
    </citation>
    <scope>NUCLEOTIDE SEQUENCE [LARGE SCALE GENOMIC DNA]</scope>
    <source>
        <strain evidence="2">SCGC-AAA382C18</strain>
    </source>
</reference>
<gene>
    <name evidence="2" type="ORF">AKJ52_01570</name>
</gene>
<proteinExistence type="predicted"/>
<dbReference type="Pfam" id="PF00149">
    <property type="entry name" value="Metallophos"/>
    <property type="match status" value="1"/>
</dbReference>
<dbReference type="SUPFAM" id="SSF56300">
    <property type="entry name" value="Metallo-dependent phosphatases"/>
    <property type="match status" value="1"/>
</dbReference>
<accession>A0A133VK44</accession>
<organism evidence="2 3">
    <name type="scientific">candidate division MSBL1 archaeon SCGC-AAA382C18</name>
    <dbReference type="NCBI Taxonomy" id="1698281"/>
    <lineage>
        <taxon>Archaea</taxon>
        <taxon>Methanobacteriati</taxon>
        <taxon>Methanobacteriota</taxon>
        <taxon>candidate division MSBL1</taxon>
    </lineage>
</organism>
<keyword evidence="3" id="KW-1185">Reference proteome</keyword>
<dbReference type="InterPro" id="IPR004843">
    <property type="entry name" value="Calcineurin-like_PHP"/>
</dbReference>
<evidence type="ECO:0000313" key="3">
    <source>
        <dbReference type="Proteomes" id="UP000070404"/>
    </source>
</evidence>
<name>A0A133VK44_9EURY</name>
<dbReference type="Gene3D" id="3.60.21.10">
    <property type="match status" value="1"/>
</dbReference>
<dbReference type="InterPro" id="IPR024173">
    <property type="entry name" value="Pesterase_MJ0037-like"/>
</dbReference>
<dbReference type="PIRSF" id="PIRSF000887">
    <property type="entry name" value="Pesterase_MJ0037"/>
    <property type="match status" value="1"/>
</dbReference>
<dbReference type="Proteomes" id="UP000070404">
    <property type="component" value="Unassembled WGS sequence"/>
</dbReference>
<dbReference type="InterPro" id="IPR029052">
    <property type="entry name" value="Metallo-depent_PP-like"/>
</dbReference>
<dbReference type="PANTHER" id="PTHR39323:SF1">
    <property type="entry name" value="BLR1149 PROTEIN"/>
    <property type="match status" value="1"/>
</dbReference>
<dbReference type="CDD" id="cd07391">
    <property type="entry name" value="MPP_PF1019"/>
    <property type="match status" value="1"/>
</dbReference>
<dbReference type="PANTHER" id="PTHR39323">
    <property type="entry name" value="BLR1149 PROTEIN"/>
    <property type="match status" value="1"/>
</dbReference>
<dbReference type="AlphaFoldDB" id="A0A133VK44"/>
<dbReference type="EMBL" id="LHYF01000023">
    <property type="protein sequence ID" value="KXB06797.1"/>
    <property type="molecule type" value="Genomic_DNA"/>
</dbReference>
<evidence type="ECO:0000313" key="2">
    <source>
        <dbReference type="EMBL" id="KXB06797.1"/>
    </source>
</evidence>
<comment type="caution">
    <text evidence="2">The sequence shown here is derived from an EMBL/GenBank/DDBJ whole genome shotgun (WGS) entry which is preliminary data.</text>
</comment>
<sequence length="264" mass="29840">MQISPIPHKRALKIDLERETIVAATDLHLGITSELSDKGIEIPSRVPEVRDRLLDIIENEDVDRLFFLGDVKHNIPVTSMQEWESLPKFFKILSNKVKVDIVPGNHDGDIEGMISREVKLHDANGKTVGEGRVGLLHGHAWPSPELMNTETIIMGHNHPTIEFRDEVNARVTEPAWVKTRLKPENLPQELRKEVDERDIEVIIVPAFSKLVGGGRINRQIPEKFLGPMFTSNAIELEEAEIRLLDGTLLGKLDDLREQNSEKSI</sequence>